<dbReference type="EMBL" id="JYDW01000201">
    <property type="protein sequence ID" value="KRZ52170.1"/>
    <property type="molecule type" value="Genomic_DNA"/>
</dbReference>
<comment type="caution">
    <text evidence="1">The sequence shown here is derived from an EMBL/GenBank/DDBJ whole genome shotgun (WGS) entry which is preliminary data.</text>
</comment>
<protein>
    <submittedName>
        <fullName evidence="1">Uncharacterized protein</fullName>
    </submittedName>
</protein>
<dbReference type="AlphaFoldDB" id="A0A0V1KXX4"/>
<sequence>MVNVQEEDNCIHTYYNRTGSHRLGVRICRRLGASSCRVLSRSMIWSFDRECDRPFCKFSPTPNACADYKARSDPSASGAVSAGLWACPSRRPGWKSLLCCFVHHRWNFLEKGKK</sequence>
<accession>A0A0V1KXX4</accession>
<evidence type="ECO:0000313" key="1">
    <source>
        <dbReference type="EMBL" id="KRZ52170.1"/>
    </source>
</evidence>
<organism evidence="1 2">
    <name type="scientific">Trichinella nativa</name>
    <dbReference type="NCBI Taxonomy" id="6335"/>
    <lineage>
        <taxon>Eukaryota</taxon>
        <taxon>Metazoa</taxon>
        <taxon>Ecdysozoa</taxon>
        <taxon>Nematoda</taxon>
        <taxon>Enoplea</taxon>
        <taxon>Dorylaimia</taxon>
        <taxon>Trichinellida</taxon>
        <taxon>Trichinellidae</taxon>
        <taxon>Trichinella</taxon>
    </lineage>
</organism>
<reference evidence="1 2" key="1">
    <citation type="submission" date="2015-05" db="EMBL/GenBank/DDBJ databases">
        <title>Evolution of Trichinella species and genotypes.</title>
        <authorList>
            <person name="Korhonen P.K."/>
            <person name="Edoardo P."/>
            <person name="Giuseppe L.R."/>
            <person name="Gasser R.B."/>
        </authorList>
    </citation>
    <scope>NUCLEOTIDE SEQUENCE [LARGE SCALE GENOMIC DNA]</scope>
    <source>
        <strain evidence="1">ISS10</strain>
    </source>
</reference>
<proteinExistence type="predicted"/>
<gene>
    <name evidence="1" type="ORF">T02_2845</name>
</gene>
<evidence type="ECO:0000313" key="2">
    <source>
        <dbReference type="Proteomes" id="UP000054721"/>
    </source>
</evidence>
<keyword evidence="2" id="KW-1185">Reference proteome</keyword>
<dbReference type="PROSITE" id="PS50231">
    <property type="entry name" value="RICIN_B_LECTIN"/>
    <property type="match status" value="1"/>
</dbReference>
<dbReference type="Proteomes" id="UP000054721">
    <property type="component" value="Unassembled WGS sequence"/>
</dbReference>
<name>A0A0V1KXX4_9BILA</name>